<accession>A0A9Q9EIQ3</accession>
<protein>
    <submittedName>
        <fullName evidence="6">Armadillo-like helical, exportin-1/Importin-beta</fullName>
    </submittedName>
</protein>
<dbReference type="PANTHER" id="PTHR12363">
    <property type="entry name" value="TRANSPORTIN 3 AND IMPORTIN 13"/>
    <property type="match status" value="1"/>
</dbReference>
<keyword evidence="7" id="KW-1185">Reference proteome</keyword>
<dbReference type="OrthoDB" id="2016913at2759"/>
<dbReference type="InterPro" id="IPR016024">
    <property type="entry name" value="ARM-type_fold"/>
</dbReference>
<dbReference type="PANTHER" id="PTHR12363:SF33">
    <property type="entry name" value="IMPORTIN-13"/>
    <property type="match status" value="1"/>
</dbReference>
<proteinExistence type="inferred from homology"/>
<dbReference type="Proteomes" id="UP001056384">
    <property type="component" value="Chromosome 3"/>
</dbReference>
<evidence type="ECO:0000256" key="4">
    <source>
        <dbReference type="ARBA" id="ARBA00022927"/>
    </source>
</evidence>
<dbReference type="Gene3D" id="1.25.10.10">
    <property type="entry name" value="Leucine-rich Repeat Variant"/>
    <property type="match status" value="1"/>
</dbReference>
<name>A0A9Q9EIQ3_9PEZI</name>
<comment type="similarity">
    <text evidence="2">Belongs to the importin beta family.</text>
</comment>
<comment type="subcellular location">
    <subcellularLocation>
        <location evidence="1">Nucleus</location>
    </subcellularLocation>
</comment>
<reference evidence="6" key="1">
    <citation type="submission" date="2022-06" db="EMBL/GenBank/DDBJ databases">
        <title>Complete genome sequences of two strains of the flax pathogen Septoria linicola.</title>
        <authorList>
            <person name="Lapalu N."/>
            <person name="Simon A."/>
            <person name="Demenou B."/>
            <person name="Paumier D."/>
            <person name="Guillot M.-P."/>
            <person name="Gout L."/>
            <person name="Valade R."/>
        </authorList>
    </citation>
    <scope>NUCLEOTIDE SEQUENCE</scope>
    <source>
        <strain evidence="6">SE15195</strain>
    </source>
</reference>
<evidence type="ECO:0000256" key="3">
    <source>
        <dbReference type="ARBA" id="ARBA00022448"/>
    </source>
</evidence>
<dbReference type="InterPro" id="IPR011989">
    <property type="entry name" value="ARM-like"/>
</dbReference>
<gene>
    <name evidence="6" type="ORF">Slin15195_G046060</name>
</gene>
<keyword evidence="5" id="KW-0539">Nucleus</keyword>
<evidence type="ECO:0000256" key="5">
    <source>
        <dbReference type="ARBA" id="ARBA00023242"/>
    </source>
</evidence>
<dbReference type="GO" id="GO:0006606">
    <property type="term" value="P:protein import into nucleus"/>
    <property type="evidence" value="ECO:0007669"/>
    <property type="project" value="TreeGrafter"/>
</dbReference>
<keyword evidence="3" id="KW-0813">Transport</keyword>
<dbReference type="InterPro" id="IPR051345">
    <property type="entry name" value="Importin_beta-like_NTR"/>
</dbReference>
<dbReference type="EMBL" id="CP099420">
    <property type="protein sequence ID" value="USW51287.1"/>
    <property type="molecule type" value="Genomic_DNA"/>
</dbReference>
<dbReference type="InterPro" id="IPR057942">
    <property type="entry name" value="TPR_TNPO3_IPO13_3rd"/>
</dbReference>
<dbReference type="SUPFAM" id="SSF48371">
    <property type="entry name" value="ARM repeat"/>
    <property type="match status" value="1"/>
</dbReference>
<keyword evidence="4" id="KW-0653">Protein transport</keyword>
<evidence type="ECO:0000256" key="2">
    <source>
        <dbReference type="ARBA" id="ARBA00007991"/>
    </source>
</evidence>
<dbReference type="Pfam" id="PF24140">
    <property type="entry name" value="TPR_TNPO3_IPO13_3rd"/>
    <property type="match status" value="1"/>
</dbReference>
<evidence type="ECO:0000256" key="1">
    <source>
        <dbReference type="ARBA" id="ARBA00004123"/>
    </source>
</evidence>
<dbReference type="AlphaFoldDB" id="A0A9Q9EIQ3"/>
<dbReference type="GO" id="GO:0005737">
    <property type="term" value="C:cytoplasm"/>
    <property type="evidence" value="ECO:0007669"/>
    <property type="project" value="TreeGrafter"/>
</dbReference>
<organism evidence="6 7">
    <name type="scientific">Septoria linicola</name>
    <dbReference type="NCBI Taxonomy" id="215465"/>
    <lineage>
        <taxon>Eukaryota</taxon>
        <taxon>Fungi</taxon>
        <taxon>Dikarya</taxon>
        <taxon>Ascomycota</taxon>
        <taxon>Pezizomycotina</taxon>
        <taxon>Dothideomycetes</taxon>
        <taxon>Dothideomycetidae</taxon>
        <taxon>Mycosphaerellales</taxon>
        <taxon>Mycosphaerellaceae</taxon>
        <taxon>Septoria</taxon>
    </lineage>
</organism>
<dbReference type="GO" id="GO:0005634">
    <property type="term" value="C:nucleus"/>
    <property type="evidence" value="ECO:0007669"/>
    <property type="project" value="UniProtKB-SubCell"/>
</dbReference>
<evidence type="ECO:0000313" key="7">
    <source>
        <dbReference type="Proteomes" id="UP001056384"/>
    </source>
</evidence>
<evidence type="ECO:0000313" key="6">
    <source>
        <dbReference type="EMBL" id="USW51287.1"/>
    </source>
</evidence>
<sequence>MDAHSEVNAPTSMEEVEQLVKRFYQHGNPKLIAQIDTQLKLLQHSPEGWQLADALLASQDQNVRFFAALTFQIKLNSDGAKLDAATAQSVLARLVSWTVRLDRAGEGTVVRKKLCGALATFLLQAPRQWPRPLLHLVASFAQGDVVSEDQLPASHDAISQYLPSLGESQLITLLWFCGELAAKVDSISAASGQVHGQMETIVQDVSRIIEHAMSRPTTQVSPRLRADCLACFLNWVNYAQPMWPTKPEALEYLRRLVPSLAVLLIDPAIQHDAMEVFRDILESYTTFFQQQQMELLGNIIYNHIRPRLLQALQDQEPEVISVAQLVIAYGIANIQEIVEKPDVEVTARVPLSLIMAILEAPGYPGDDDEASLHSIEFWNTYIEYVNELTYSNASIKTPLHWVASARSTCMTLTNLLWQKMRTPDSETAKDWGDDESEGFKEFRMDASDLMLSVYVFLGAEMLQSLVTIILNSLEQQHWQELEAALFGINNLADNVLEDQTAENILLPVFRSSLYRIVGDFNQSMPTQARRTAVDTLGSYGAFIERHAEFLPDTLRFLFASLQNPGLYLSAAKSIAELCSTCRSSLTGELDGFLAQYNNFAQGETSEPYTNEKVIGAIAAIVQAVRPESAKARPLSALLDIIDSTVVSARQTQDSEMVEILGVSAIDCLAAIGKNMQTEDDTPIDLYEDHTAPVDKESFWRTAEGQAIQQRILTTCQNVLEILPRNGEVVEGVCKVLKSGFVETEPGPFVFPPSYNIAFLEQCTLNTPNLESVLAMTCTLVQQYSRSNHPRLDDAIVRIYKKVISLVQLLGEPSRDPGVAQSCIDVFNRMIGRYTNILMDADGTGDMVAPILDFSLKALDGTDLMPKRAACTFWARIIKPDDQSTDEVVRTRLGQVVAAYGPMLTQALMSQITGRGQRSELEQICEPLKALLSTQPRSKQWIETALANRAALPAISEGVADSERSRFVAQLAAARGDTRRTRETVKHFYAACRGTVSSYSA</sequence>